<feature type="region of interest" description="Disordered" evidence="1">
    <location>
        <begin position="41"/>
        <end position="63"/>
    </location>
</feature>
<keyword evidence="3" id="KW-1185">Reference proteome</keyword>
<evidence type="ECO:0000313" key="3">
    <source>
        <dbReference type="Proteomes" id="UP000625711"/>
    </source>
</evidence>
<sequence>MSFAEVNYPGDYICYLLDYTGEKNRDSRHGSLCLATIKTDETDKSQTRSTNVHRDKDDADPKRRRDIVIVHRSRIRAACTCVRAGVTKLLHTRDEYLTRKIGFSVAK</sequence>
<reference evidence="2" key="1">
    <citation type="submission" date="2020-08" db="EMBL/GenBank/DDBJ databases">
        <title>Genome sequencing and assembly of the red palm weevil Rhynchophorus ferrugineus.</title>
        <authorList>
            <person name="Dias G.B."/>
            <person name="Bergman C.M."/>
            <person name="Manee M."/>
        </authorList>
    </citation>
    <scope>NUCLEOTIDE SEQUENCE</scope>
    <source>
        <strain evidence="2">AA-2017</strain>
        <tissue evidence="2">Whole larva</tissue>
    </source>
</reference>
<gene>
    <name evidence="2" type="ORF">GWI33_001272</name>
</gene>
<organism evidence="2 3">
    <name type="scientific">Rhynchophorus ferrugineus</name>
    <name type="common">Red palm weevil</name>
    <name type="synonym">Curculio ferrugineus</name>
    <dbReference type="NCBI Taxonomy" id="354439"/>
    <lineage>
        <taxon>Eukaryota</taxon>
        <taxon>Metazoa</taxon>
        <taxon>Ecdysozoa</taxon>
        <taxon>Arthropoda</taxon>
        <taxon>Hexapoda</taxon>
        <taxon>Insecta</taxon>
        <taxon>Pterygota</taxon>
        <taxon>Neoptera</taxon>
        <taxon>Endopterygota</taxon>
        <taxon>Coleoptera</taxon>
        <taxon>Polyphaga</taxon>
        <taxon>Cucujiformia</taxon>
        <taxon>Curculionidae</taxon>
        <taxon>Dryophthorinae</taxon>
        <taxon>Rhynchophorus</taxon>
    </lineage>
</organism>
<comment type="caution">
    <text evidence="2">The sequence shown here is derived from an EMBL/GenBank/DDBJ whole genome shotgun (WGS) entry which is preliminary data.</text>
</comment>
<protein>
    <submittedName>
        <fullName evidence="2">Uncharacterized protein</fullName>
    </submittedName>
</protein>
<dbReference type="Proteomes" id="UP000625711">
    <property type="component" value="Unassembled WGS sequence"/>
</dbReference>
<dbReference type="AlphaFoldDB" id="A0A834IZ81"/>
<evidence type="ECO:0000256" key="1">
    <source>
        <dbReference type="SAM" id="MobiDB-lite"/>
    </source>
</evidence>
<proteinExistence type="predicted"/>
<accession>A0A834IZ81</accession>
<name>A0A834IZ81_RHYFE</name>
<dbReference type="EMBL" id="JAACXV010000134">
    <property type="protein sequence ID" value="KAF7283122.1"/>
    <property type="molecule type" value="Genomic_DNA"/>
</dbReference>
<evidence type="ECO:0000313" key="2">
    <source>
        <dbReference type="EMBL" id="KAF7283122.1"/>
    </source>
</evidence>